<sequence length="191" mass="18812">MNLLKTLTASAIIALSAGAASAATIIYADSVISSTDSDVSDGISTGGSRTDIDNALGAPDGRFFSIGLGQEIVLGFSGLGGVKATVWEVTFGDVAKHVETADVFAVLGGVATYIGSVSNNAGSASASGETLSFTGQLDSIKIVDTSPVGGGSLDGFDVDAVGVQAVPLPASALLLMGGLAGFGALRRRKAA</sequence>
<dbReference type="InterPro" id="IPR022472">
    <property type="entry name" value="VPLPA-CTERM"/>
</dbReference>
<feature type="transmembrane region" description="Helical" evidence="1">
    <location>
        <begin position="166"/>
        <end position="185"/>
    </location>
</feature>
<dbReference type="EMBL" id="FOYI01000016">
    <property type="protein sequence ID" value="SFR19354.1"/>
    <property type="molecule type" value="Genomic_DNA"/>
</dbReference>
<proteinExistence type="predicted"/>
<dbReference type="NCBIfam" id="TIGR03370">
    <property type="entry name" value="VPLPA-CTERM"/>
    <property type="match status" value="1"/>
</dbReference>
<evidence type="ECO:0000256" key="1">
    <source>
        <dbReference type="SAM" id="Phobius"/>
    </source>
</evidence>
<gene>
    <name evidence="3" type="ORF">SAMN04515673_11635</name>
</gene>
<accession>A0A1I6ENM3</accession>
<dbReference type="OrthoDB" id="7848545at2"/>
<keyword evidence="4" id="KW-1185">Reference proteome</keyword>
<evidence type="ECO:0000256" key="2">
    <source>
        <dbReference type="SAM" id="SignalP"/>
    </source>
</evidence>
<feature type="signal peptide" evidence="2">
    <location>
        <begin position="1"/>
        <end position="22"/>
    </location>
</feature>
<reference evidence="3 4" key="1">
    <citation type="submission" date="2016-10" db="EMBL/GenBank/DDBJ databases">
        <authorList>
            <person name="de Groot N.N."/>
        </authorList>
    </citation>
    <scope>NUCLEOTIDE SEQUENCE [LARGE SCALE GENOMIC DNA]</scope>
    <source>
        <strain evidence="4">KMM 9023,NRIC 0796,JCM 17311,KCTC 23692</strain>
    </source>
</reference>
<name>A0A1I6ENM3_9RHOB</name>
<dbReference type="RefSeq" id="WP_092082501.1">
    <property type="nucleotide sequence ID" value="NZ_FOYI01000016.1"/>
</dbReference>
<keyword evidence="1" id="KW-0472">Membrane</keyword>
<keyword evidence="2" id="KW-0732">Signal</keyword>
<protein>
    <submittedName>
        <fullName evidence="3">VPLPA-CTERM protein sorting domain-containing protein</fullName>
    </submittedName>
</protein>
<keyword evidence="1" id="KW-1133">Transmembrane helix</keyword>
<dbReference type="Proteomes" id="UP000199302">
    <property type="component" value="Unassembled WGS sequence"/>
</dbReference>
<dbReference type="AlphaFoldDB" id="A0A1I6ENM3"/>
<keyword evidence="1" id="KW-0812">Transmembrane</keyword>
<evidence type="ECO:0000313" key="3">
    <source>
        <dbReference type="EMBL" id="SFR19354.1"/>
    </source>
</evidence>
<organism evidence="3 4">
    <name type="scientific">Poseidonocella sedimentorum</name>
    <dbReference type="NCBI Taxonomy" id="871652"/>
    <lineage>
        <taxon>Bacteria</taxon>
        <taxon>Pseudomonadati</taxon>
        <taxon>Pseudomonadota</taxon>
        <taxon>Alphaproteobacteria</taxon>
        <taxon>Rhodobacterales</taxon>
        <taxon>Roseobacteraceae</taxon>
        <taxon>Poseidonocella</taxon>
    </lineage>
</organism>
<feature type="chain" id="PRO_5011505095" evidence="2">
    <location>
        <begin position="23"/>
        <end position="191"/>
    </location>
</feature>
<evidence type="ECO:0000313" key="4">
    <source>
        <dbReference type="Proteomes" id="UP000199302"/>
    </source>
</evidence>